<sequence length="130" mass="13939">MLLVTMSFVRRACSRIKLVAVVNSSACLMAVALGTTSCGTNALFSGSSVASAKGQRLRYIAANHLAMSDEYSTHVDIQEMVASPLVHAMLPGVLSPKKNLQLKSSKAAFREPSQPLRMRLTKSARSVSDN</sequence>
<reference evidence="2 3" key="1">
    <citation type="submission" date="2024-02" db="EMBL/GenBank/DDBJ databases">
        <authorList>
            <person name="Chen Y."/>
            <person name="Shah S."/>
            <person name="Dougan E. K."/>
            <person name="Thang M."/>
            <person name="Chan C."/>
        </authorList>
    </citation>
    <scope>NUCLEOTIDE SEQUENCE [LARGE SCALE GENOMIC DNA]</scope>
</reference>
<organism evidence="2 3">
    <name type="scientific">Durusdinium trenchii</name>
    <dbReference type="NCBI Taxonomy" id="1381693"/>
    <lineage>
        <taxon>Eukaryota</taxon>
        <taxon>Sar</taxon>
        <taxon>Alveolata</taxon>
        <taxon>Dinophyceae</taxon>
        <taxon>Suessiales</taxon>
        <taxon>Symbiodiniaceae</taxon>
        <taxon>Durusdinium</taxon>
    </lineage>
</organism>
<comment type="caution">
    <text evidence="2">The sequence shown here is derived from an EMBL/GenBank/DDBJ whole genome shotgun (WGS) entry which is preliminary data.</text>
</comment>
<evidence type="ECO:0000256" key="1">
    <source>
        <dbReference type="SAM" id="MobiDB-lite"/>
    </source>
</evidence>
<accession>A0ABP0RD32</accession>
<dbReference type="EMBL" id="CAXAMN010025805">
    <property type="protein sequence ID" value="CAK9098263.1"/>
    <property type="molecule type" value="Genomic_DNA"/>
</dbReference>
<name>A0ABP0RD32_9DINO</name>
<evidence type="ECO:0000313" key="3">
    <source>
        <dbReference type="Proteomes" id="UP001642484"/>
    </source>
</evidence>
<gene>
    <name evidence="2" type="ORF">CCMP2556_LOCUS46571</name>
</gene>
<keyword evidence="3" id="KW-1185">Reference proteome</keyword>
<proteinExistence type="predicted"/>
<evidence type="ECO:0000313" key="2">
    <source>
        <dbReference type="EMBL" id="CAK9098263.1"/>
    </source>
</evidence>
<protein>
    <submittedName>
        <fullName evidence="2">Uncharacterized protein</fullName>
    </submittedName>
</protein>
<feature type="region of interest" description="Disordered" evidence="1">
    <location>
        <begin position="104"/>
        <end position="130"/>
    </location>
</feature>
<dbReference type="Proteomes" id="UP001642484">
    <property type="component" value="Unassembled WGS sequence"/>
</dbReference>